<dbReference type="GO" id="GO:0005768">
    <property type="term" value="C:endosome"/>
    <property type="evidence" value="ECO:0000318"/>
    <property type="project" value="GO_Central"/>
</dbReference>
<reference evidence="2" key="2">
    <citation type="submission" date="2025-08" db="UniProtKB">
        <authorList>
            <consortium name="RefSeq"/>
        </authorList>
    </citation>
    <scope>IDENTIFICATION</scope>
</reference>
<dbReference type="PANTHER" id="PTHR15157">
    <property type="entry name" value="UV RADIATION RESISTANCE-ASSOCIATED GENE PROTEIN"/>
    <property type="match status" value="1"/>
</dbReference>
<sequence length="202" mass="22005">MISQVSLLYPVKILVGPAQEQELESYSSSSRLGNPSASKPVNQGSLAILGLNLTLLPFTKMSFFTDKKEVQRSATALGFVAHAVSLIASYLQVPLRYPLRLGGSRSYINDHASSIDPASSDLSLDTTLSANVKLAEFPLFLEGQDTTRAAYAVFLLNKVGKTVHVCSSAFAAHFMSLIVDNLASIIINIMVELFGRYWIYNI</sequence>
<dbReference type="STRING" id="3635.A0A1U8L845"/>
<evidence type="ECO:0008006" key="3">
    <source>
        <dbReference type="Google" id="ProtNLM"/>
    </source>
</evidence>
<proteinExistence type="predicted"/>
<evidence type="ECO:0000313" key="2">
    <source>
        <dbReference type="RefSeq" id="XP_016710772.1"/>
    </source>
</evidence>
<dbReference type="PaxDb" id="3635-A0A1U8L845"/>
<dbReference type="GO" id="GO:0000323">
    <property type="term" value="C:lytic vacuole"/>
    <property type="evidence" value="ECO:0000318"/>
    <property type="project" value="GO_Central"/>
</dbReference>
<dbReference type="Proteomes" id="UP000818029">
    <property type="component" value="Chromosome D02"/>
</dbReference>
<dbReference type="PANTHER" id="PTHR15157:SF24">
    <property type="entry name" value="VACUOLAR PROTEIN SORTING 38"/>
    <property type="match status" value="1"/>
</dbReference>
<dbReference type="AlphaFoldDB" id="A0A1U8L845"/>
<organism evidence="1 2">
    <name type="scientific">Gossypium hirsutum</name>
    <name type="common">Upland cotton</name>
    <name type="synonym">Gossypium mexicanum</name>
    <dbReference type="NCBI Taxonomy" id="3635"/>
    <lineage>
        <taxon>Eukaryota</taxon>
        <taxon>Viridiplantae</taxon>
        <taxon>Streptophyta</taxon>
        <taxon>Embryophyta</taxon>
        <taxon>Tracheophyta</taxon>
        <taxon>Spermatophyta</taxon>
        <taxon>Magnoliopsida</taxon>
        <taxon>eudicotyledons</taxon>
        <taxon>Gunneridae</taxon>
        <taxon>Pentapetalae</taxon>
        <taxon>rosids</taxon>
        <taxon>malvids</taxon>
        <taxon>Malvales</taxon>
        <taxon>Malvaceae</taxon>
        <taxon>Malvoideae</taxon>
        <taxon>Gossypium</taxon>
    </lineage>
</organism>
<dbReference type="GeneID" id="107924714"/>
<reference evidence="1" key="1">
    <citation type="journal article" date="2020" name="Nat. Genet.">
        <title>Genomic diversifications of five Gossypium allopolyploid species and their impact on cotton improvement.</title>
        <authorList>
            <person name="Chen Z.J."/>
            <person name="Sreedasyam A."/>
            <person name="Ando A."/>
            <person name="Song Q."/>
            <person name="De Santiago L.M."/>
            <person name="Hulse-Kemp A.M."/>
            <person name="Ding M."/>
            <person name="Ye W."/>
            <person name="Kirkbride R.C."/>
            <person name="Jenkins J."/>
            <person name="Plott C."/>
            <person name="Lovell J."/>
            <person name="Lin Y.M."/>
            <person name="Vaughn R."/>
            <person name="Liu B."/>
            <person name="Simpson S."/>
            <person name="Scheffler B.E."/>
            <person name="Wen L."/>
            <person name="Saski C.A."/>
            <person name="Grover C.E."/>
            <person name="Hu G."/>
            <person name="Conover J.L."/>
            <person name="Carlson J.W."/>
            <person name="Shu S."/>
            <person name="Boston L.B."/>
            <person name="Williams M."/>
            <person name="Peterson D.G."/>
            <person name="McGee K."/>
            <person name="Jones D.C."/>
            <person name="Wendel J.F."/>
            <person name="Stelly D.M."/>
            <person name="Grimwood J."/>
            <person name="Schmutz J."/>
        </authorList>
    </citation>
    <scope>NUCLEOTIDE SEQUENCE [LARGE SCALE GENOMIC DNA]</scope>
    <source>
        <strain evidence="1">cv. TM-1</strain>
    </source>
</reference>
<dbReference type="GO" id="GO:0035493">
    <property type="term" value="P:SNARE complex assembly"/>
    <property type="evidence" value="ECO:0000318"/>
    <property type="project" value="GO_Central"/>
</dbReference>
<dbReference type="KEGG" id="ghi:107924714"/>
<evidence type="ECO:0000313" key="1">
    <source>
        <dbReference type="Proteomes" id="UP000818029"/>
    </source>
</evidence>
<dbReference type="RefSeq" id="XP_016710772.1">
    <property type="nucleotide sequence ID" value="XM_016855283.2"/>
</dbReference>
<protein>
    <recommendedName>
        <fullName evidence="3">UV radiation resistance-associated gene protein-like</fullName>
    </recommendedName>
</protein>
<dbReference type="OrthoDB" id="72772at2759"/>
<dbReference type="GO" id="GO:0000149">
    <property type="term" value="F:SNARE binding"/>
    <property type="evidence" value="ECO:0000318"/>
    <property type="project" value="GO_Central"/>
</dbReference>
<keyword evidence="1" id="KW-1185">Reference proteome</keyword>
<gene>
    <name evidence="2" type="primary">LOC107924714</name>
</gene>
<name>A0A1U8L845_GOSHI</name>
<accession>A0A1U8L845</accession>